<dbReference type="InterPro" id="IPR055073">
    <property type="entry name" value="NOMO1-like_9th"/>
</dbReference>
<evidence type="ECO:0000259" key="9">
    <source>
        <dbReference type="Pfam" id="PF22902"/>
    </source>
</evidence>
<dbReference type="Pfam" id="PF13620">
    <property type="entry name" value="CarboxypepD_reg"/>
    <property type="match status" value="1"/>
</dbReference>
<dbReference type="InterPro" id="IPR056190">
    <property type="entry name" value="NOMO_5th"/>
</dbReference>
<evidence type="ECO:0000256" key="1">
    <source>
        <dbReference type="ARBA" id="ARBA00004115"/>
    </source>
</evidence>
<comment type="caution">
    <text evidence="14">The sequence shown here is derived from an EMBL/GenBank/DDBJ whole genome shotgun (WGS) entry which is preliminary data.</text>
</comment>
<keyword evidence="5" id="KW-1133">Transmembrane helix</keyword>
<dbReference type="InterPro" id="IPR013784">
    <property type="entry name" value="Carb-bd-like_fold"/>
</dbReference>
<dbReference type="STRING" id="278856.A0A212ERT6"/>
<dbReference type="Pfam" id="PF23141">
    <property type="entry name" value="Ig_NOMO"/>
    <property type="match status" value="1"/>
</dbReference>
<dbReference type="InterPro" id="IPR055075">
    <property type="entry name" value="NOMO-like_N"/>
</dbReference>
<dbReference type="InterPro" id="IPR056319">
    <property type="entry name" value="NOMO_7th"/>
</dbReference>
<evidence type="ECO:0000313" key="15">
    <source>
        <dbReference type="Proteomes" id="UP000007151"/>
    </source>
</evidence>
<dbReference type="InParanoid" id="A0A212ERT6"/>
<keyword evidence="2" id="KW-0812">Transmembrane</keyword>
<evidence type="ECO:0000259" key="10">
    <source>
        <dbReference type="Pfam" id="PF22904"/>
    </source>
</evidence>
<dbReference type="Pfam" id="PF22904">
    <property type="entry name" value="NOMO1-like_2nd"/>
    <property type="match status" value="1"/>
</dbReference>
<feature type="domain" description="NOMO-like N-terminal beta-sandwich" evidence="8">
    <location>
        <begin position="30"/>
        <end position="114"/>
    </location>
</feature>
<sequence length="1111" mass="118781">MFEGNSFYVHLIFLLSLISSSYSNDILGCGGFVKSHASIDFSKIEIGLYTRDGSLKEKTECAPTNGYYFLPLYEKGEYVLKVHPPAGWSFEPSQVELDIDGVTDQCSIGQDINFAFNGFGITGKVITAGQVSGPSGINIQLVNEKGETRNTVTTSGGDFHFTPVIPGKYVVKASHPRWKLEPAHTVVQVKEGNTALPVGVLAVKGYDVSGSATSFGSPLGGVHVLLYSKEEKPKFRVEGCKTALLQGVPDAPICYSVTDANGEFKFGLVPAGEYKLLALAKTPGQTFLTYNIKPDSVPFSVLHDSLYIRNAFEVMGFSIVGSALSAPGGSGIAGAQVLLAGQAVTTTDKKGHFTLSGLKPGEYSLTLQHEHCSWEEKQLSVSASGVGSPLTVVASRWKVCGSLTPPESRIVQLRGPKDEDLTTKADGSWCSLLPPGSYSARVSVTEQEQRDGLQFYPEVQHVSVGGAPVGGVSFSQVRARVRGSVNCAPYCRGLRVALRPLTADGTYAGPPRYANIVDGAYTFEEVVPGSVEVSVVEGGAGEARLCWRQAAHNVVVAQDLPPVTEFTLTGLGLVITASHDMEVEYTSVHSSGVVKVSAGRSLVCVPPAPRYTLTARGCHRVSPPTVDVDMQGTDMPSASFKATAHASTITISSPERATDVRLHVTTDGGPATVDLQPEAHGDGFLYTHTMYLAEGEVASVLMESSTLLSVPGGRQDVVGAASCSRALALRAVRARKVTGRVVPPVEGVTITLQGGDVKLSQVTKADGLYSFGPLDASVSYSVTAEKESYVFSEVEPSGDVRAHRLAEIQVQLVDDSNNQPLEGALVSISGGSFRLNALSAAGRVAARSLAPASYYVKPHMKEYRFQPPHTLLDVADGQTHTLTFRGVRVAWSAVGRAVCVGGSGVPGLALRAVGDSDCHTQDAVCDQDGYFRIRGLLPGCTYSIQLKESSEPARLADTPLVIKMTESDVLDLRVIVIRPHQVSDTLVLVRCSNPDHYKTLRLTLSRESSSPVFSTKLDPAGYSQVNNPGLLYPLPRLPADNNSYVVSLESTLSKVTHSYEEPVKSSEQELRQSSLLLLPLLGALVLLYFQRHRLLALAPDPIKRVSRKKTQ</sequence>
<dbReference type="Pfam" id="PF23194">
    <property type="entry name" value="NOMO_5th"/>
    <property type="match status" value="1"/>
</dbReference>
<protein>
    <submittedName>
        <fullName evidence="14">Nodal modulator 2</fullName>
    </submittedName>
</protein>
<dbReference type="Pfam" id="PF23192">
    <property type="entry name" value="NOMO_12th"/>
    <property type="match status" value="1"/>
</dbReference>
<dbReference type="PANTHER" id="PTHR23303:SF14">
    <property type="entry name" value="BOS COMPLEX SUBUNIT NOMO1-RELATED"/>
    <property type="match status" value="1"/>
</dbReference>
<evidence type="ECO:0000259" key="12">
    <source>
        <dbReference type="Pfam" id="PF23192"/>
    </source>
</evidence>
<keyword evidence="4" id="KW-0256">Endoplasmic reticulum</keyword>
<evidence type="ECO:0000259" key="11">
    <source>
        <dbReference type="Pfam" id="PF23141"/>
    </source>
</evidence>
<proteinExistence type="predicted"/>
<evidence type="ECO:0000256" key="6">
    <source>
        <dbReference type="ARBA" id="ARBA00023136"/>
    </source>
</evidence>
<gene>
    <name evidence="14" type="ORF">KGM_210595</name>
</gene>
<feature type="domain" description="NOMO-like ninth beta-sandwich" evidence="9">
    <location>
        <begin position="737"/>
        <end position="799"/>
    </location>
</feature>
<dbReference type="GO" id="GO:0030246">
    <property type="term" value="F:carbohydrate binding"/>
    <property type="evidence" value="ECO:0007669"/>
    <property type="project" value="InterPro"/>
</dbReference>
<dbReference type="SUPFAM" id="SSF49452">
    <property type="entry name" value="Starch-binding domain-like"/>
    <property type="match status" value="2"/>
</dbReference>
<dbReference type="PANTHER" id="PTHR23303">
    <property type="entry name" value="CARBOXYPEPTIDASE REGULATORY REGION-CONTAINING"/>
    <property type="match status" value="1"/>
</dbReference>
<organism evidence="14 15">
    <name type="scientific">Danaus plexippus plexippus</name>
    <dbReference type="NCBI Taxonomy" id="278856"/>
    <lineage>
        <taxon>Eukaryota</taxon>
        <taxon>Metazoa</taxon>
        <taxon>Ecdysozoa</taxon>
        <taxon>Arthropoda</taxon>
        <taxon>Hexapoda</taxon>
        <taxon>Insecta</taxon>
        <taxon>Pterygota</taxon>
        <taxon>Neoptera</taxon>
        <taxon>Endopterygota</taxon>
        <taxon>Lepidoptera</taxon>
        <taxon>Glossata</taxon>
        <taxon>Ditrysia</taxon>
        <taxon>Papilionoidea</taxon>
        <taxon>Nymphalidae</taxon>
        <taxon>Danainae</taxon>
        <taxon>Danaini</taxon>
        <taxon>Danaina</taxon>
        <taxon>Danaus</taxon>
        <taxon>Danaus</taxon>
    </lineage>
</organism>
<dbReference type="eggNOG" id="KOG1948">
    <property type="taxonomic scope" value="Eukaryota"/>
</dbReference>
<reference evidence="14 15" key="1">
    <citation type="journal article" date="2011" name="Cell">
        <title>The monarch butterfly genome yields insights into long-distance migration.</title>
        <authorList>
            <person name="Zhan S."/>
            <person name="Merlin C."/>
            <person name="Boore J.L."/>
            <person name="Reppert S.M."/>
        </authorList>
    </citation>
    <scope>NUCLEOTIDE SEQUENCE [LARGE SCALE GENOMIC DNA]</scope>
    <source>
        <strain evidence="14">F-2</strain>
    </source>
</reference>
<name>A0A212ERT6_DANPL</name>
<comment type="subcellular location">
    <subcellularLocation>
        <location evidence="1">Endoplasmic reticulum membrane</location>
        <topology evidence="1">Single-pass type I membrane protein</topology>
    </subcellularLocation>
</comment>
<dbReference type="Pfam" id="PF22902">
    <property type="entry name" value="NOMO1-like_9th"/>
    <property type="match status" value="1"/>
</dbReference>
<evidence type="ECO:0000256" key="5">
    <source>
        <dbReference type="ARBA" id="ARBA00022989"/>
    </source>
</evidence>
<feature type="domain" description="NOMO C-terminal transthyretin-like" evidence="12">
    <location>
        <begin position="986"/>
        <end position="1064"/>
    </location>
</feature>
<evidence type="ECO:0000256" key="2">
    <source>
        <dbReference type="ARBA" id="ARBA00022692"/>
    </source>
</evidence>
<dbReference type="EMBL" id="AGBW02012923">
    <property type="protein sequence ID" value="OWR44208.1"/>
    <property type="molecule type" value="Genomic_DNA"/>
</dbReference>
<feature type="signal peptide" evidence="7">
    <location>
        <begin position="1"/>
        <end position="23"/>
    </location>
</feature>
<dbReference type="GO" id="GO:0005789">
    <property type="term" value="C:endoplasmic reticulum membrane"/>
    <property type="evidence" value="ECO:0007669"/>
    <property type="project" value="UniProtKB-SubCell"/>
</dbReference>
<dbReference type="Gene3D" id="2.60.40.1120">
    <property type="entry name" value="Carboxypeptidase-like, regulatory domain"/>
    <property type="match status" value="2"/>
</dbReference>
<evidence type="ECO:0000256" key="3">
    <source>
        <dbReference type="ARBA" id="ARBA00022729"/>
    </source>
</evidence>
<dbReference type="AlphaFoldDB" id="A0A212ERT6"/>
<dbReference type="InterPro" id="IPR055074">
    <property type="entry name" value="NOMO1-3_2nd"/>
</dbReference>
<dbReference type="Proteomes" id="UP000007151">
    <property type="component" value="Unassembled WGS sequence"/>
</dbReference>
<feature type="chain" id="PRO_5013210860" evidence="7">
    <location>
        <begin position="24"/>
        <end position="1111"/>
    </location>
</feature>
<dbReference type="SUPFAM" id="SSF49464">
    <property type="entry name" value="Carboxypeptidase regulatory domain-like"/>
    <property type="match status" value="1"/>
</dbReference>
<feature type="domain" description="NOMO second beta-sandwich" evidence="10">
    <location>
        <begin position="116"/>
        <end position="198"/>
    </location>
</feature>
<keyword evidence="15" id="KW-1185">Reference proteome</keyword>
<dbReference type="InterPro" id="IPR051417">
    <property type="entry name" value="SDr/BOS_complex"/>
</dbReference>
<dbReference type="FunCoup" id="A0A212ERT6">
    <property type="interactions" value="1787"/>
</dbReference>
<dbReference type="SUPFAM" id="SSF49478">
    <property type="entry name" value="Cna protein B-type domain"/>
    <property type="match status" value="1"/>
</dbReference>
<dbReference type="InterPro" id="IPR056191">
    <property type="entry name" value="NOMO_12th"/>
</dbReference>
<accession>A0A212ERT6</accession>
<evidence type="ECO:0000259" key="8">
    <source>
        <dbReference type="Pfam" id="PF22898"/>
    </source>
</evidence>
<evidence type="ECO:0000313" key="14">
    <source>
        <dbReference type="EMBL" id="OWR44208.1"/>
    </source>
</evidence>
<dbReference type="InterPro" id="IPR008969">
    <property type="entry name" value="CarboxyPept-like_regulatory"/>
</dbReference>
<evidence type="ECO:0000256" key="7">
    <source>
        <dbReference type="SAM" id="SignalP"/>
    </source>
</evidence>
<feature type="domain" description="NOMO fifth transthyretin-like" evidence="13">
    <location>
        <begin position="399"/>
        <end position="474"/>
    </location>
</feature>
<evidence type="ECO:0000259" key="13">
    <source>
        <dbReference type="Pfam" id="PF23194"/>
    </source>
</evidence>
<keyword evidence="6" id="KW-0472">Membrane</keyword>
<evidence type="ECO:0000256" key="4">
    <source>
        <dbReference type="ARBA" id="ARBA00022824"/>
    </source>
</evidence>
<dbReference type="Pfam" id="PF22898">
    <property type="entry name" value="NOMO1-like_1st"/>
    <property type="match status" value="1"/>
</dbReference>
<feature type="domain" description="NOMO seventh transthyretin-like" evidence="11">
    <location>
        <begin position="575"/>
        <end position="630"/>
    </location>
</feature>
<dbReference type="KEGG" id="dpl:KGM_210595"/>
<keyword evidence="3 7" id="KW-0732">Signal</keyword>